<keyword evidence="5" id="KW-0560">Oxidoreductase</keyword>
<sequence length="357" mass="40024">MRHKGVEGAVFCSREMKTFSSYKIKDLVLKNRVVMPPMCMNMAEDGHPTDFHYIHYGNAALGEIGLIIVEATGVTPEGRILERDLGIWKDDQIPGHRKIVELSKKYGSHIGVQLGHAGRKCGISSLTTLAPSAIAFNEDYKLPKEMDLEDIKRIVEAFKAAAVRSLEAGYELIELHGAHGYLIHEFLSPLSNHRTDAYGGSTENRVRFLKEVTKAVKSVLPENFPLILRVSAADYVEGGIDIEEMVKIIHLVKEDFDMIHVSSGGLHVNQKINVYPGYQVKFSEILKKECGVETITVGMITEVDQVEEILQNERADLVALGRVLLRDPFVLIKEGRGHVTPLFAYKRGFHVDWAHRK</sequence>
<accession>A0A1I5E6L3</accession>
<dbReference type="STRING" id="398199.SAMN05421804_11040"/>
<evidence type="ECO:0000256" key="5">
    <source>
        <dbReference type="ARBA" id="ARBA00023002"/>
    </source>
</evidence>
<proteinExistence type="predicted"/>
<evidence type="ECO:0000256" key="1">
    <source>
        <dbReference type="ARBA" id="ARBA00001917"/>
    </source>
</evidence>
<dbReference type="GO" id="GO:0050661">
    <property type="term" value="F:NADP binding"/>
    <property type="evidence" value="ECO:0007669"/>
    <property type="project" value="InterPro"/>
</dbReference>
<dbReference type="EMBL" id="FOVK01000014">
    <property type="protein sequence ID" value="SFO07179.1"/>
    <property type="molecule type" value="Genomic_DNA"/>
</dbReference>
<dbReference type="AlphaFoldDB" id="A0A1I5E6L3"/>
<gene>
    <name evidence="7" type="ORF">SAMN04488695_11423</name>
</gene>
<dbReference type="GO" id="GO:0003959">
    <property type="term" value="F:NADPH dehydrogenase activity"/>
    <property type="evidence" value="ECO:0007669"/>
    <property type="project" value="InterPro"/>
</dbReference>
<dbReference type="Gene3D" id="3.20.20.70">
    <property type="entry name" value="Aldolase class I"/>
    <property type="match status" value="1"/>
</dbReference>
<feature type="domain" description="NADH:flavin oxidoreductase/NADH oxidase N-terminal" evidence="6">
    <location>
        <begin position="19"/>
        <end position="333"/>
    </location>
</feature>
<name>A0A1I5E6L3_9CLOT</name>
<dbReference type="PANTHER" id="PTHR43303:SF4">
    <property type="entry name" value="NADPH DEHYDROGENASE C23G7.10C-RELATED"/>
    <property type="match status" value="1"/>
</dbReference>
<evidence type="ECO:0000313" key="7">
    <source>
        <dbReference type="EMBL" id="SFO07179.1"/>
    </source>
</evidence>
<comment type="cofactor">
    <cofactor evidence="1">
        <name>FMN</name>
        <dbReference type="ChEBI" id="CHEBI:58210"/>
    </cofactor>
</comment>
<evidence type="ECO:0000256" key="3">
    <source>
        <dbReference type="ARBA" id="ARBA00022643"/>
    </source>
</evidence>
<dbReference type="CDD" id="cd02932">
    <property type="entry name" value="OYE_YqiM_FMN"/>
    <property type="match status" value="1"/>
</dbReference>
<reference evidence="7 8" key="1">
    <citation type="submission" date="2016-10" db="EMBL/GenBank/DDBJ databases">
        <authorList>
            <person name="de Groot N.N."/>
        </authorList>
    </citation>
    <scope>NUCLEOTIDE SEQUENCE [LARGE SCALE GENOMIC DNA]</scope>
    <source>
        <strain evidence="7 8">ML2</strain>
    </source>
</reference>
<keyword evidence="2" id="KW-0285">Flavoprotein</keyword>
<evidence type="ECO:0000256" key="4">
    <source>
        <dbReference type="ARBA" id="ARBA00022857"/>
    </source>
</evidence>
<evidence type="ECO:0000313" key="8">
    <source>
        <dbReference type="Proteomes" id="UP000181899"/>
    </source>
</evidence>
<dbReference type="Pfam" id="PF00724">
    <property type="entry name" value="Oxidored_FMN"/>
    <property type="match status" value="1"/>
</dbReference>
<organism evidence="7 8">
    <name type="scientific">Proteiniclasticum ruminis</name>
    <dbReference type="NCBI Taxonomy" id="398199"/>
    <lineage>
        <taxon>Bacteria</taxon>
        <taxon>Bacillati</taxon>
        <taxon>Bacillota</taxon>
        <taxon>Clostridia</taxon>
        <taxon>Eubacteriales</taxon>
        <taxon>Clostridiaceae</taxon>
        <taxon>Proteiniclasticum</taxon>
    </lineage>
</organism>
<keyword evidence="8" id="KW-1185">Reference proteome</keyword>
<dbReference type="NCBIfam" id="NF010047">
    <property type="entry name" value="PRK13523.1"/>
    <property type="match status" value="1"/>
</dbReference>
<protein>
    <submittedName>
        <fullName evidence="7">NADPH2 dehydrogenase</fullName>
    </submittedName>
</protein>
<dbReference type="Proteomes" id="UP000181899">
    <property type="component" value="Unassembled WGS sequence"/>
</dbReference>
<keyword evidence="4" id="KW-0521">NADP</keyword>
<evidence type="ECO:0000259" key="6">
    <source>
        <dbReference type="Pfam" id="PF00724"/>
    </source>
</evidence>
<evidence type="ECO:0000256" key="2">
    <source>
        <dbReference type="ARBA" id="ARBA00022630"/>
    </source>
</evidence>
<dbReference type="InterPro" id="IPR044152">
    <property type="entry name" value="YqjM-like"/>
</dbReference>
<dbReference type="PANTHER" id="PTHR43303">
    <property type="entry name" value="NADPH DEHYDROGENASE C23G7.10C-RELATED"/>
    <property type="match status" value="1"/>
</dbReference>
<dbReference type="GO" id="GO:0010181">
    <property type="term" value="F:FMN binding"/>
    <property type="evidence" value="ECO:0007669"/>
    <property type="project" value="InterPro"/>
</dbReference>
<dbReference type="InterPro" id="IPR001155">
    <property type="entry name" value="OxRdtase_FMN_N"/>
</dbReference>
<dbReference type="eggNOG" id="COG1902">
    <property type="taxonomic scope" value="Bacteria"/>
</dbReference>
<keyword evidence="3" id="KW-0288">FMN</keyword>
<dbReference type="SUPFAM" id="SSF51395">
    <property type="entry name" value="FMN-linked oxidoreductases"/>
    <property type="match status" value="1"/>
</dbReference>
<dbReference type="InterPro" id="IPR013785">
    <property type="entry name" value="Aldolase_TIM"/>
</dbReference>